<dbReference type="Proteomes" id="UP001151529">
    <property type="component" value="Chromosome 13"/>
</dbReference>
<comment type="caution">
    <text evidence="1">The sequence shown here is derived from an EMBL/GenBank/DDBJ whole genome shotgun (WGS) entry which is preliminary data.</text>
</comment>
<protein>
    <submittedName>
        <fullName evidence="1">Uncharacterized protein</fullName>
    </submittedName>
</protein>
<reference evidence="1" key="2">
    <citation type="journal article" date="2023" name="Int. J. Mol. Sci.">
        <title>De Novo Assembly and Annotation of 11 Diverse Shrub Willow (Salix) Genomes Reveals Novel Gene Organization in Sex-Linked Regions.</title>
        <authorList>
            <person name="Hyden B."/>
            <person name="Feng K."/>
            <person name="Yates T.B."/>
            <person name="Jawdy S."/>
            <person name="Cereghino C."/>
            <person name="Smart L.B."/>
            <person name="Muchero W."/>
        </authorList>
    </citation>
    <scope>NUCLEOTIDE SEQUENCE [LARGE SCALE GENOMIC DNA]</scope>
    <source>
        <tissue evidence="1">Shoot tip</tissue>
    </source>
</reference>
<gene>
    <name evidence="1" type="ORF">OIU85_004514</name>
</gene>
<evidence type="ECO:0000313" key="2">
    <source>
        <dbReference type="Proteomes" id="UP001151529"/>
    </source>
</evidence>
<accession>A0A9Q0PSP9</accession>
<dbReference type="EMBL" id="JAPFFL010000011">
    <property type="protein sequence ID" value="KAJ6693744.1"/>
    <property type="molecule type" value="Genomic_DNA"/>
</dbReference>
<feature type="non-terminal residue" evidence="1">
    <location>
        <position position="75"/>
    </location>
</feature>
<proteinExistence type="predicted"/>
<dbReference type="AlphaFoldDB" id="A0A9Q0PSP9"/>
<reference evidence="1" key="1">
    <citation type="submission" date="2022-11" db="EMBL/GenBank/DDBJ databases">
        <authorList>
            <person name="Hyden B.L."/>
            <person name="Feng K."/>
            <person name="Yates T."/>
            <person name="Jawdy S."/>
            <person name="Smart L.B."/>
            <person name="Muchero W."/>
        </authorList>
    </citation>
    <scope>NUCLEOTIDE SEQUENCE</scope>
    <source>
        <tissue evidence="1">Shoot tip</tissue>
    </source>
</reference>
<keyword evidence="2" id="KW-1185">Reference proteome</keyword>
<organism evidence="1 2">
    <name type="scientific">Salix viminalis</name>
    <name type="common">Common osier</name>
    <name type="synonym">Basket willow</name>
    <dbReference type="NCBI Taxonomy" id="40686"/>
    <lineage>
        <taxon>Eukaryota</taxon>
        <taxon>Viridiplantae</taxon>
        <taxon>Streptophyta</taxon>
        <taxon>Embryophyta</taxon>
        <taxon>Tracheophyta</taxon>
        <taxon>Spermatophyta</taxon>
        <taxon>Magnoliopsida</taxon>
        <taxon>eudicotyledons</taxon>
        <taxon>Gunneridae</taxon>
        <taxon>Pentapetalae</taxon>
        <taxon>rosids</taxon>
        <taxon>fabids</taxon>
        <taxon>Malpighiales</taxon>
        <taxon>Salicaceae</taxon>
        <taxon>Saliceae</taxon>
        <taxon>Salix</taxon>
    </lineage>
</organism>
<name>A0A9Q0PSP9_SALVM</name>
<evidence type="ECO:0000313" key="1">
    <source>
        <dbReference type="EMBL" id="KAJ6693744.1"/>
    </source>
</evidence>
<sequence>MGCRNLLRLSCLPNSLPHGLPAKFTTSRAAEPCCGLTMPIGLPLPTVLDAALLVSTDMDMACSMLLQQASSPTVQ</sequence>